<evidence type="ECO:0000313" key="2">
    <source>
        <dbReference type="Proteomes" id="UP000325013"/>
    </source>
</evidence>
<protein>
    <submittedName>
        <fullName evidence="1">Uncharacterized protein</fullName>
    </submittedName>
</protein>
<sequence>MKYIIIFDTTDIKYHIVEARNELKYPQDWEISDGNYTYVKIGDLALNSHTLCGKNKKIAGYKKIRKASFVFGIDNNSHHRKPYEYYFKEINGHFYIYAERKVIMIFSSLFYSENEMCHKCFLEFIREACNENGSNIR</sequence>
<dbReference type="EMBL" id="SAYJ01000017">
    <property type="protein sequence ID" value="TXJ56154.1"/>
    <property type="molecule type" value="Genomic_DNA"/>
</dbReference>
<dbReference type="RefSeq" id="WP_147529111.1">
    <property type="nucleotide sequence ID" value="NZ_SAYJ01000017.1"/>
</dbReference>
<name>A0A5C8G2L6_9SPIR</name>
<dbReference type="AlphaFoldDB" id="A0A5C8G2L6"/>
<reference evidence="1 2" key="1">
    <citation type="journal article" date="1992" name="Lakartidningen">
        <title>[Penicillin V and not amoxicillin is the first choice preparation in acute otitis].</title>
        <authorList>
            <person name="Kamme C."/>
            <person name="Lundgren K."/>
            <person name="Prellner K."/>
        </authorList>
    </citation>
    <scope>NUCLEOTIDE SEQUENCE [LARGE SCALE GENOMIC DNA]</scope>
    <source>
        <strain evidence="1 2">PC2777IV</strain>
    </source>
</reference>
<gene>
    <name evidence="1" type="ORF">EPJ67_07795</name>
</gene>
<evidence type="ECO:0000313" key="1">
    <source>
        <dbReference type="EMBL" id="TXJ56154.1"/>
    </source>
</evidence>
<comment type="caution">
    <text evidence="1">The sequence shown here is derived from an EMBL/GenBank/DDBJ whole genome shotgun (WGS) entry which is preliminary data.</text>
</comment>
<dbReference type="Proteomes" id="UP000325013">
    <property type="component" value="Unassembled WGS sequence"/>
</dbReference>
<organism evidence="1 2">
    <name type="scientific">Brachyspira aalborgi</name>
    <dbReference type="NCBI Taxonomy" id="29522"/>
    <lineage>
        <taxon>Bacteria</taxon>
        <taxon>Pseudomonadati</taxon>
        <taxon>Spirochaetota</taxon>
        <taxon>Spirochaetia</taxon>
        <taxon>Brachyspirales</taxon>
        <taxon>Brachyspiraceae</taxon>
        <taxon>Brachyspira</taxon>
    </lineage>
</organism>
<proteinExistence type="predicted"/>
<accession>A0A5C8G2L6</accession>